<dbReference type="AlphaFoldDB" id="A0A8J3AXT8"/>
<gene>
    <name evidence="1" type="ORF">GCM10011430_01960</name>
</gene>
<accession>A0A8J3AXT8</accession>
<organism evidence="1 2">
    <name type="scientific">Oxalicibacterium solurbis</name>
    <dbReference type="NCBI Taxonomy" id="69280"/>
    <lineage>
        <taxon>Bacteria</taxon>
        <taxon>Pseudomonadati</taxon>
        <taxon>Pseudomonadota</taxon>
        <taxon>Betaproteobacteria</taxon>
        <taxon>Burkholderiales</taxon>
        <taxon>Oxalobacteraceae</taxon>
        <taxon>Oxalicibacterium</taxon>
    </lineage>
</organism>
<dbReference type="Proteomes" id="UP000627205">
    <property type="component" value="Unassembled WGS sequence"/>
</dbReference>
<sequence>MSSALLEMKSRFLSSIWLSLLLLFSQQVAFADTLKHVCGSAADSHQYTFEDDSSDDTARQLFLDNFTALPSPDFSLPVVSGQVEAPIATGFARLPSVIHRYYSSRAPPLL</sequence>
<reference evidence="1" key="2">
    <citation type="submission" date="2020-09" db="EMBL/GenBank/DDBJ databases">
        <authorList>
            <person name="Sun Q."/>
            <person name="Sedlacek I."/>
        </authorList>
    </citation>
    <scope>NUCLEOTIDE SEQUENCE</scope>
    <source>
        <strain evidence="1">CCM 7664</strain>
    </source>
</reference>
<protein>
    <submittedName>
        <fullName evidence="1">Uncharacterized protein</fullName>
    </submittedName>
</protein>
<name>A0A8J3AXT8_9BURK</name>
<reference evidence="1" key="1">
    <citation type="journal article" date="2014" name="Int. J. Syst. Evol. Microbiol.">
        <title>Complete genome sequence of Corynebacterium casei LMG S-19264T (=DSM 44701T), isolated from a smear-ripened cheese.</title>
        <authorList>
            <consortium name="US DOE Joint Genome Institute (JGI-PGF)"/>
            <person name="Walter F."/>
            <person name="Albersmeier A."/>
            <person name="Kalinowski J."/>
            <person name="Ruckert C."/>
        </authorList>
    </citation>
    <scope>NUCLEOTIDE SEQUENCE</scope>
    <source>
        <strain evidence="1">CCM 7664</strain>
    </source>
</reference>
<evidence type="ECO:0000313" key="2">
    <source>
        <dbReference type="Proteomes" id="UP000627205"/>
    </source>
</evidence>
<proteinExistence type="predicted"/>
<dbReference type="RefSeq" id="WP_188419119.1">
    <property type="nucleotide sequence ID" value="NZ_BMDP01000001.1"/>
</dbReference>
<keyword evidence="2" id="KW-1185">Reference proteome</keyword>
<dbReference type="EMBL" id="BMDP01000001">
    <property type="protein sequence ID" value="GGI53022.1"/>
    <property type="molecule type" value="Genomic_DNA"/>
</dbReference>
<comment type="caution">
    <text evidence="1">The sequence shown here is derived from an EMBL/GenBank/DDBJ whole genome shotgun (WGS) entry which is preliminary data.</text>
</comment>
<evidence type="ECO:0000313" key="1">
    <source>
        <dbReference type="EMBL" id="GGI53022.1"/>
    </source>
</evidence>